<sequence length="201" mass="23311">MSSKKRQDQYTAGLVSKPFWFYEYKAYVNELLNGSSADEIRSSAFEKHLFSAAKEYRVKEILNCVSRRVTQFDQDWQELFGQQSVMVQRMMVLLSIMADDKLFFTFMYRVYRDKLIVGAESLESSDVLAFFRLMQNESEEIAQWKDTTIRKLTQTYRKLLNDAGLLAGDKMVPPLPSSALKQYLKAHDMNAYLMAITGADE</sequence>
<evidence type="ECO:0000313" key="2">
    <source>
        <dbReference type="Proteomes" id="UP000220959"/>
    </source>
</evidence>
<protein>
    <submittedName>
        <fullName evidence="1">Uncharacterized protein</fullName>
    </submittedName>
</protein>
<organism evidence="1 2">
    <name type="scientific">Faecalibacterium langellae</name>
    <dbReference type="NCBI Taxonomy" id="3435293"/>
    <lineage>
        <taxon>Bacteria</taxon>
        <taxon>Bacillati</taxon>
        <taxon>Bacillota</taxon>
        <taxon>Clostridia</taxon>
        <taxon>Eubacteriales</taxon>
        <taxon>Oscillospiraceae</taxon>
        <taxon>Faecalibacterium</taxon>
    </lineage>
</organism>
<name>A0ACC9D399_9FIRM</name>
<accession>A0ACC9D399</accession>
<comment type="caution">
    <text evidence="1">The sequence shown here is derived from an EMBL/GenBank/DDBJ whole genome shotgun (WGS) entry which is preliminary data.</text>
</comment>
<reference evidence="1 2" key="1">
    <citation type="journal article" date="2017" name="Front. Microbiol.">
        <title>New Insights into the Diversity of the Genus Faecalibacterium.</title>
        <authorList>
            <person name="Benevides L."/>
            <person name="Burman S."/>
            <person name="Martin R."/>
            <person name="Robert V."/>
            <person name="Thomas M."/>
            <person name="Miquel S."/>
            <person name="Chain F."/>
            <person name="Sokol H."/>
            <person name="Bermudez-Humaran L.G."/>
            <person name="Morrison M."/>
            <person name="Langella P."/>
            <person name="Azevedo V.A."/>
            <person name="Chatel J.M."/>
            <person name="Soares S."/>
        </authorList>
    </citation>
    <scope>NUCLEOTIDE SEQUENCE [LARGE SCALE GENOMIC DNA]</scope>
    <source>
        <strain evidence="2">CNCM I-4541</strain>
    </source>
</reference>
<gene>
    <name evidence="1" type="ORF">CGS49_00495</name>
</gene>
<evidence type="ECO:0000313" key="1">
    <source>
        <dbReference type="EMBL" id="PDX62525.1"/>
    </source>
</evidence>
<dbReference type="EMBL" id="NMTR01000001">
    <property type="protein sequence ID" value="PDX62525.1"/>
    <property type="molecule type" value="Genomic_DNA"/>
</dbReference>
<proteinExistence type="predicted"/>
<keyword evidence="2" id="KW-1185">Reference proteome</keyword>
<dbReference type="Proteomes" id="UP000220959">
    <property type="component" value="Unassembled WGS sequence"/>
</dbReference>